<dbReference type="InterPro" id="IPR036236">
    <property type="entry name" value="Znf_C2H2_sf"/>
</dbReference>
<accession>A0A8C8IG56</accession>
<dbReference type="Ensembl" id="ENSOTST00005163434.1">
    <property type="protein sequence ID" value="ENSOTSP00005149985.1"/>
    <property type="gene ID" value="ENSOTSG00005059505.1"/>
</dbReference>
<feature type="compositionally biased region" description="Basic and acidic residues" evidence="12">
    <location>
        <begin position="104"/>
        <end position="121"/>
    </location>
</feature>
<feature type="compositionally biased region" description="Acidic residues" evidence="12">
    <location>
        <begin position="393"/>
        <end position="429"/>
    </location>
</feature>
<evidence type="ECO:0000256" key="4">
    <source>
        <dbReference type="ARBA" id="ARBA00022737"/>
    </source>
</evidence>
<sequence>MEDVSAVTIKGEGGDEQESEDVREHLTKTENHASKSAKDDSTDVKLASMRCQDCGQQFTRWEAFKTHLRKHVLEEAMAEEEEQRQSIKRSLEMNGSNGNVESAAPEKKQKNDDHGDYKENSDVDVEGDEEYEEFFDSSWQVRPSEIVTVRPRVAMLSEEEKPVFSSSHRVYACSICGKVYSYLESFRNHQKTHEKEEKQPTENKCPDCGKVFARPSLLVTHLKVHRPPVPMEPSTLKCDQCVKNFNSLQTYLIHMDLHKQKPFWCLACAKGFRDELSLDKHLQGHNLRRHKCDLCEKSFCVPAELRYHYNTHTGAKPYKCTLCKKNFSQLGNLITHRKKHVGVYVGASKTPLGPRNHLFAGRRRVTEMKRLVFTGMGSTDEAEVIDMLQEHQNEEEEEEEEEEEDIVTCEEESVSEESGSESSSEDSGAEESSSGSGLSKSDSSDSSGSDSSDDSDSSGSGVEEEEQEGKEETVLEAHVAVQQKRPKEWECFECGEGFDQESALHLHYMKHASGELPVQ</sequence>
<dbReference type="Pfam" id="PF00096">
    <property type="entry name" value="zf-C2H2"/>
    <property type="match status" value="5"/>
</dbReference>
<dbReference type="RefSeq" id="XP_024241283.1">
    <property type="nucleotide sequence ID" value="XM_024385515.2"/>
</dbReference>
<dbReference type="PANTHER" id="PTHR24379:SF121">
    <property type="entry name" value="C2H2-TYPE DOMAIN-CONTAINING PROTEIN"/>
    <property type="match status" value="1"/>
</dbReference>
<evidence type="ECO:0000256" key="2">
    <source>
        <dbReference type="ARBA" id="ARBA00006991"/>
    </source>
</evidence>
<keyword evidence="5 11" id="KW-0863">Zinc-finger</keyword>
<dbReference type="GO" id="GO:0005634">
    <property type="term" value="C:nucleus"/>
    <property type="evidence" value="ECO:0007669"/>
    <property type="project" value="UniProtKB-SubCell"/>
</dbReference>
<feature type="compositionally biased region" description="Acidic residues" evidence="12">
    <location>
        <begin position="451"/>
        <end position="469"/>
    </location>
</feature>
<dbReference type="AlphaFoldDB" id="A0A8C8IG56"/>
<dbReference type="FunFam" id="3.30.160.60:FF:000340">
    <property type="entry name" value="zinc finger protein 473 isoform X1"/>
    <property type="match status" value="1"/>
</dbReference>
<feature type="domain" description="C2H2-type" evidence="13">
    <location>
        <begin position="263"/>
        <end position="290"/>
    </location>
</feature>
<evidence type="ECO:0000256" key="11">
    <source>
        <dbReference type="PROSITE-ProRule" id="PRU00042"/>
    </source>
</evidence>
<dbReference type="Proteomes" id="UP000694402">
    <property type="component" value="Unassembled WGS sequence"/>
</dbReference>
<feature type="domain" description="C2H2-type" evidence="13">
    <location>
        <begin position="489"/>
        <end position="517"/>
    </location>
</feature>
<evidence type="ECO:0000256" key="9">
    <source>
        <dbReference type="ARBA" id="ARBA00023163"/>
    </source>
</evidence>
<dbReference type="GO" id="GO:0003677">
    <property type="term" value="F:DNA binding"/>
    <property type="evidence" value="ECO:0007669"/>
    <property type="project" value="UniProtKB-KW"/>
</dbReference>
<keyword evidence="6" id="KW-0862">Zinc</keyword>
<comment type="similarity">
    <text evidence="2">Belongs to the krueppel C2H2-type zinc-finger protein family.</text>
</comment>
<evidence type="ECO:0000256" key="12">
    <source>
        <dbReference type="SAM" id="MobiDB-lite"/>
    </source>
</evidence>
<keyword evidence="8" id="KW-0238">DNA-binding</keyword>
<evidence type="ECO:0000313" key="15">
    <source>
        <dbReference type="Proteomes" id="UP000694402"/>
    </source>
</evidence>
<evidence type="ECO:0000256" key="7">
    <source>
        <dbReference type="ARBA" id="ARBA00023015"/>
    </source>
</evidence>
<comment type="subcellular location">
    <subcellularLocation>
        <location evidence="1">Nucleus</location>
    </subcellularLocation>
</comment>
<organism evidence="14 15">
    <name type="scientific">Oncorhynchus tshawytscha</name>
    <name type="common">Chinook salmon</name>
    <name type="synonym">Salmo tshawytscha</name>
    <dbReference type="NCBI Taxonomy" id="74940"/>
    <lineage>
        <taxon>Eukaryota</taxon>
        <taxon>Metazoa</taxon>
        <taxon>Chordata</taxon>
        <taxon>Craniata</taxon>
        <taxon>Vertebrata</taxon>
        <taxon>Euteleostomi</taxon>
        <taxon>Actinopterygii</taxon>
        <taxon>Neopterygii</taxon>
        <taxon>Teleostei</taxon>
        <taxon>Protacanthopterygii</taxon>
        <taxon>Salmoniformes</taxon>
        <taxon>Salmonidae</taxon>
        <taxon>Salmoninae</taxon>
        <taxon>Oncorhynchus</taxon>
    </lineage>
</organism>
<dbReference type="FunFam" id="3.30.160.60:FF:000382">
    <property type="entry name" value="zinc finger protein 35 isoform X4"/>
    <property type="match status" value="1"/>
</dbReference>
<keyword evidence="9" id="KW-0804">Transcription</keyword>
<dbReference type="GeneID" id="112222770"/>
<feature type="domain" description="C2H2-type" evidence="13">
    <location>
        <begin position="318"/>
        <end position="342"/>
    </location>
</feature>
<feature type="compositionally biased region" description="Low complexity" evidence="12">
    <location>
        <begin position="430"/>
        <end position="450"/>
    </location>
</feature>
<reference evidence="15" key="1">
    <citation type="journal article" date="2018" name="PLoS ONE">
        <title>Chinook salmon (Oncorhynchus tshawytscha) genome and transcriptome.</title>
        <authorList>
            <person name="Christensen K.A."/>
            <person name="Leong J.S."/>
            <person name="Sakhrani D."/>
            <person name="Biagi C.A."/>
            <person name="Minkley D.R."/>
            <person name="Withler R.E."/>
            <person name="Rondeau E.B."/>
            <person name="Koop B.F."/>
            <person name="Devlin R.H."/>
        </authorList>
    </citation>
    <scope>NUCLEOTIDE SEQUENCE [LARGE SCALE GENOMIC DNA]</scope>
</reference>
<evidence type="ECO:0000256" key="6">
    <source>
        <dbReference type="ARBA" id="ARBA00022833"/>
    </source>
</evidence>
<feature type="domain" description="C2H2-type" evidence="13">
    <location>
        <begin position="203"/>
        <end position="230"/>
    </location>
</feature>
<dbReference type="Gene3D" id="3.30.160.60">
    <property type="entry name" value="Classic Zinc Finger"/>
    <property type="match status" value="5"/>
</dbReference>
<feature type="region of interest" description="Disordered" evidence="12">
    <location>
        <begin position="91"/>
        <end position="123"/>
    </location>
</feature>
<keyword evidence="7" id="KW-0805">Transcription regulation</keyword>
<keyword evidence="10" id="KW-0539">Nucleus</keyword>
<dbReference type="PROSITE" id="PS00028">
    <property type="entry name" value="ZINC_FINGER_C2H2_1"/>
    <property type="match status" value="7"/>
</dbReference>
<feature type="domain" description="C2H2-type" evidence="13">
    <location>
        <begin position="171"/>
        <end position="198"/>
    </location>
</feature>
<keyword evidence="4" id="KW-0677">Repeat</keyword>
<dbReference type="PROSITE" id="PS50157">
    <property type="entry name" value="ZINC_FINGER_C2H2_2"/>
    <property type="match status" value="7"/>
</dbReference>
<keyword evidence="3" id="KW-0479">Metal-binding</keyword>
<feature type="region of interest" description="Disordered" evidence="12">
    <location>
        <begin position="390"/>
        <end position="475"/>
    </location>
</feature>
<feature type="compositionally biased region" description="Basic and acidic residues" evidence="12">
    <location>
        <begin position="20"/>
        <end position="43"/>
    </location>
</feature>
<dbReference type="PANTHER" id="PTHR24379">
    <property type="entry name" value="KRAB AND ZINC FINGER DOMAIN-CONTAINING"/>
    <property type="match status" value="1"/>
</dbReference>
<name>A0A8C8IG56_ONCTS</name>
<protein>
    <recommendedName>
        <fullName evidence="13">C2H2-type domain-containing protein</fullName>
    </recommendedName>
</protein>
<evidence type="ECO:0000256" key="10">
    <source>
        <dbReference type="ARBA" id="ARBA00023242"/>
    </source>
</evidence>
<evidence type="ECO:0000313" key="14">
    <source>
        <dbReference type="Ensembl" id="ENSOTSP00005149985.1"/>
    </source>
</evidence>
<keyword evidence="15" id="KW-1185">Reference proteome</keyword>
<gene>
    <name evidence="14" type="primary">LOC112222770</name>
</gene>
<evidence type="ECO:0000256" key="5">
    <source>
        <dbReference type="ARBA" id="ARBA00022771"/>
    </source>
</evidence>
<evidence type="ECO:0000256" key="8">
    <source>
        <dbReference type="ARBA" id="ARBA00023125"/>
    </source>
</evidence>
<feature type="region of interest" description="Disordered" evidence="12">
    <location>
        <begin position="1"/>
        <end position="44"/>
    </location>
</feature>
<feature type="domain" description="C2H2-type" evidence="13">
    <location>
        <begin position="290"/>
        <end position="317"/>
    </location>
</feature>
<evidence type="ECO:0000256" key="1">
    <source>
        <dbReference type="ARBA" id="ARBA00004123"/>
    </source>
</evidence>
<dbReference type="SUPFAM" id="SSF57667">
    <property type="entry name" value="beta-beta-alpha zinc fingers"/>
    <property type="match status" value="3"/>
</dbReference>
<evidence type="ECO:0000256" key="3">
    <source>
        <dbReference type="ARBA" id="ARBA00022723"/>
    </source>
</evidence>
<proteinExistence type="inferred from homology"/>
<dbReference type="InterPro" id="IPR013087">
    <property type="entry name" value="Znf_C2H2_type"/>
</dbReference>
<dbReference type="GO" id="GO:0008270">
    <property type="term" value="F:zinc ion binding"/>
    <property type="evidence" value="ECO:0007669"/>
    <property type="project" value="UniProtKB-KW"/>
</dbReference>
<dbReference type="SMART" id="SM00355">
    <property type="entry name" value="ZnF_C2H2"/>
    <property type="match status" value="8"/>
</dbReference>
<dbReference type="Pfam" id="PF12874">
    <property type="entry name" value="zf-met"/>
    <property type="match status" value="1"/>
</dbReference>
<evidence type="ECO:0000259" key="13">
    <source>
        <dbReference type="PROSITE" id="PS50157"/>
    </source>
</evidence>
<reference evidence="14" key="2">
    <citation type="submission" date="2025-08" db="UniProtKB">
        <authorList>
            <consortium name="Ensembl"/>
        </authorList>
    </citation>
    <scope>IDENTIFICATION</scope>
</reference>
<reference evidence="14" key="3">
    <citation type="submission" date="2025-09" db="UniProtKB">
        <authorList>
            <consortium name="Ensembl"/>
        </authorList>
    </citation>
    <scope>IDENTIFICATION</scope>
</reference>
<feature type="domain" description="C2H2-type" evidence="13">
    <location>
        <begin position="49"/>
        <end position="76"/>
    </location>
</feature>
<dbReference type="GeneTree" id="ENSGT00940000164807"/>